<dbReference type="RefSeq" id="WP_115493234.1">
    <property type="nucleotide sequence ID" value="NZ_JACHWW010000002.1"/>
</dbReference>
<keyword evidence="1" id="KW-1188">Viral release from host cell</keyword>
<sequence length="207" mass="23293">MTTPAPKNNPPCDGRERRAFVGGLELRAEGDGESGQTTKGYACLYDNDTNIGGYFIERFAKGAFTKSLKERDVVALHSHDDGRPMGRKSRDTLRFSDDDKGLGFENDLPDTQDGRDLATSLERGDIEGMSFRFRAIKEEWDESGDVPKRTVIEAELYEITYTAFPAYPDTEVGMRSLQAARDERRQHNKAGAAARLRMKQAHVERRL</sequence>
<evidence type="ECO:0000256" key="2">
    <source>
        <dbReference type="ARBA" id="ARBA00022670"/>
    </source>
</evidence>
<evidence type="ECO:0000259" key="5">
    <source>
        <dbReference type="Pfam" id="PF04586"/>
    </source>
</evidence>
<dbReference type="Proteomes" id="UP000254101">
    <property type="component" value="Unassembled WGS sequence"/>
</dbReference>
<keyword evidence="2 6" id="KW-0645">Protease</keyword>
<proteinExistence type="predicted"/>
<evidence type="ECO:0000256" key="1">
    <source>
        <dbReference type="ARBA" id="ARBA00022612"/>
    </source>
</evidence>
<dbReference type="InterPro" id="IPR006433">
    <property type="entry name" value="Prohead_protease"/>
</dbReference>
<feature type="compositionally biased region" description="Basic and acidic residues" evidence="4">
    <location>
        <begin position="78"/>
        <end position="102"/>
    </location>
</feature>
<accession>A0A395LGF4</accession>
<dbReference type="EMBL" id="QRBB01000002">
    <property type="protein sequence ID" value="RDS75968.1"/>
    <property type="molecule type" value="Genomic_DNA"/>
</dbReference>
<keyword evidence="7" id="KW-1185">Reference proteome</keyword>
<feature type="region of interest" description="Disordered" evidence="4">
    <location>
        <begin position="78"/>
        <end position="115"/>
    </location>
</feature>
<gene>
    <name evidence="6" type="ORF">DL238_14955</name>
</gene>
<dbReference type="GO" id="GO:0006508">
    <property type="term" value="P:proteolysis"/>
    <property type="evidence" value="ECO:0007669"/>
    <property type="project" value="UniProtKB-KW"/>
</dbReference>
<dbReference type="InterPro" id="IPR054613">
    <property type="entry name" value="Peptidase_S78_dom"/>
</dbReference>
<reference evidence="6 7" key="1">
    <citation type="submission" date="2018-07" db="EMBL/GenBank/DDBJ databases">
        <title>Erythrobacter nanhaiensis sp. nov., a novel member of the genus Erythrobacter isolated from the South China Sea.</title>
        <authorList>
            <person name="Chen X."/>
            <person name="Liu J."/>
        </authorList>
    </citation>
    <scope>NUCLEOTIDE SEQUENCE [LARGE SCALE GENOMIC DNA]</scope>
    <source>
        <strain evidence="6 7">S-5</strain>
    </source>
</reference>
<dbReference type="Pfam" id="PF04586">
    <property type="entry name" value="Peptidase_S78"/>
    <property type="match status" value="1"/>
</dbReference>
<evidence type="ECO:0000313" key="6">
    <source>
        <dbReference type="EMBL" id="RDS75968.1"/>
    </source>
</evidence>
<evidence type="ECO:0000256" key="4">
    <source>
        <dbReference type="SAM" id="MobiDB-lite"/>
    </source>
</evidence>
<evidence type="ECO:0000256" key="3">
    <source>
        <dbReference type="ARBA" id="ARBA00022801"/>
    </source>
</evidence>
<dbReference type="GO" id="GO:0008233">
    <property type="term" value="F:peptidase activity"/>
    <property type="evidence" value="ECO:0007669"/>
    <property type="project" value="UniProtKB-KW"/>
</dbReference>
<feature type="domain" description="Prohead serine protease" evidence="5">
    <location>
        <begin position="25"/>
        <end position="178"/>
    </location>
</feature>
<organism evidence="6 7">
    <name type="scientific">Alteriqipengyuania lutimaris</name>
    <dbReference type="NCBI Taxonomy" id="1538146"/>
    <lineage>
        <taxon>Bacteria</taxon>
        <taxon>Pseudomonadati</taxon>
        <taxon>Pseudomonadota</taxon>
        <taxon>Alphaproteobacteria</taxon>
        <taxon>Sphingomonadales</taxon>
        <taxon>Erythrobacteraceae</taxon>
        <taxon>Alteriqipengyuania</taxon>
    </lineage>
</organism>
<comment type="caution">
    <text evidence="6">The sequence shown here is derived from an EMBL/GenBank/DDBJ whole genome shotgun (WGS) entry which is preliminary data.</text>
</comment>
<name>A0A395LGF4_9SPHN</name>
<keyword evidence="3" id="KW-0378">Hydrolase</keyword>
<dbReference type="NCBIfam" id="TIGR01543">
    <property type="entry name" value="proheadase_HK97"/>
    <property type="match status" value="1"/>
</dbReference>
<dbReference type="AlphaFoldDB" id="A0A395LGF4"/>
<evidence type="ECO:0000313" key="7">
    <source>
        <dbReference type="Proteomes" id="UP000254101"/>
    </source>
</evidence>
<dbReference type="OrthoDB" id="9804926at2"/>
<protein>
    <submittedName>
        <fullName evidence="6">HK97 family phage prohead protease</fullName>
    </submittedName>
</protein>